<evidence type="ECO:0000256" key="7">
    <source>
        <dbReference type="RuleBase" id="RU003355"/>
    </source>
</evidence>
<dbReference type="Pfam" id="PF00353">
    <property type="entry name" value="HemolysinCabind"/>
    <property type="match status" value="1"/>
</dbReference>
<dbReference type="InterPro" id="IPR013517">
    <property type="entry name" value="FG-GAP"/>
</dbReference>
<dbReference type="Gene3D" id="3.40.50.200">
    <property type="entry name" value="Peptidase S8/S53 domain"/>
    <property type="match status" value="1"/>
</dbReference>
<organism evidence="9 10">
    <name type="scientific">Gemmata algarum</name>
    <dbReference type="NCBI Taxonomy" id="2975278"/>
    <lineage>
        <taxon>Bacteria</taxon>
        <taxon>Pseudomonadati</taxon>
        <taxon>Planctomycetota</taxon>
        <taxon>Planctomycetia</taxon>
        <taxon>Gemmatales</taxon>
        <taxon>Gemmataceae</taxon>
        <taxon>Gemmata</taxon>
    </lineage>
</organism>
<evidence type="ECO:0000256" key="4">
    <source>
        <dbReference type="ARBA" id="ARBA00022801"/>
    </source>
</evidence>
<evidence type="ECO:0000256" key="1">
    <source>
        <dbReference type="ARBA" id="ARBA00001913"/>
    </source>
</evidence>
<dbReference type="SUPFAM" id="SSF49299">
    <property type="entry name" value="PKD domain"/>
    <property type="match status" value="5"/>
</dbReference>
<evidence type="ECO:0000259" key="8">
    <source>
        <dbReference type="PROSITE" id="PS50093"/>
    </source>
</evidence>
<dbReference type="InterPro" id="IPR007280">
    <property type="entry name" value="Peptidase_C_arc/bac"/>
</dbReference>
<dbReference type="SUPFAM" id="SSF51120">
    <property type="entry name" value="beta-Roll"/>
    <property type="match status" value="1"/>
</dbReference>
<feature type="domain" description="PKD" evidence="8">
    <location>
        <begin position="2447"/>
        <end position="2518"/>
    </location>
</feature>
<name>A0ABU5F1D9_9BACT</name>
<feature type="active site" description="Charge relay system" evidence="6">
    <location>
        <position position="188"/>
    </location>
</feature>
<dbReference type="InterPro" id="IPR000601">
    <property type="entry name" value="PKD_dom"/>
</dbReference>
<dbReference type="PROSITE" id="PS00136">
    <property type="entry name" value="SUBTILASE_ASP"/>
    <property type="match status" value="1"/>
</dbReference>
<dbReference type="Gene3D" id="2.60.120.380">
    <property type="match status" value="3"/>
</dbReference>
<dbReference type="InterPro" id="IPR003599">
    <property type="entry name" value="Ig_sub"/>
</dbReference>
<dbReference type="SMART" id="SM00089">
    <property type="entry name" value="PKD"/>
    <property type="match status" value="5"/>
</dbReference>
<feature type="active site" description="Charge relay system" evidence="6">
    <location>
        <position position="474"/>
    </location>
</feature>
<gene>
    <name evidence="9" type="ORF">R5W23_000692</name>
</gene>
<dbReference type="Proteomes" id="UP001272242">
    <property type="component" value="Unassembled WGS sequence"/>
</dbReference>
<evidence type="ECO:0000256" key="5">
    <source>
        <dbReference type="ARBA" id="ARBA00022825"/>
    </source>
</evidence>
<dbReference type="InterPro" id="IPR015500">
    <property type="entry name" value="Peptidase_S8_subtilisin-rel"/>
</dbReference>
<dbReference type="SMART" id="SM00409">
    <property type="entry name" value="IG"/>
    <property type="match status" value="5"/>
</dbReference>
<accession>A0ABU5F1D9</accession>
<dbReference type="Pfam" id="PF18911">
    <property type="entry name" value="PKD_4"/>
    <property type="match status" value="4"/>
</dbReference>
<keyword evidence="4 6" id="KW-0378">Hydrolase</keyword>
<protein>
    <submittedName>
        <fullName evidence="9">S8 family serine peptidase</fullName>
    </submittedName>
</protein>
<dbReference type="PROSITE" id="PS50093">
    <property type="entry name" value="PKD"/>
    <property type="match status" value="1"/>
</dbReference>
<dbReference type="InterPro" id="IPR034204">
    <property type="entry name" value="PfSUB1-like_cat_dom"/>
</dbReference>
<dbReference type="CDD" id="cd07473">
    <property type="entry name" value="Peptidases_S8_Subtilisin_like"/>
    <property type="match status" value="1"/>
</dbReference>
<dbReference type="Pfam" id="PF00082">
    <property type="entry name" value="Peptidase_S8"/>
    <property type="match status" value="1"/>
</dbReference>
<dbReference type="PROSITE" id="PS00138">
    <property type="entry name" value="SUBTILASE_SER"/>
    <property type="match status" value="1"/>
</dbReference>
<dbReference type="SUPFAM" id="SSF69318">
    <property type="entry name" value="Integrin alpha N-terminal domain"/>
    <property type="match status" value="1"/>
</dbReference>
<keyword evidence="2 6" id="KW-0645">Protease</keyword>
<dbReference type="NCBIfam" id="NF012211">
    <property type="entry name" value="tand_rpt_95"/>
    <property type="match status" value="1"/>
</dbReference>
<evidence type="ECO:0000313" key="9">
    <source>
        <dbReference type="EMBL" id="MDY3559679.1"/>
    </source>
</evidence>
<dbReference type="InterPro" id="IPR001343">
    <property type="entry name" value="Hemolysn_Ca-bd"/>
</dbReference>
<dbReference type="Gene3D" id="2.60.40.10">
    <property type="entry name" value="Immunoglobulins"/>
    <property type="match status" value="5"/>
</dbReference>
<dbReference type="Gene3D" id="2.130.10.130">
    <property type="entry name" value="Integrin alpha, N-terminal"/>
    <property type="match status" value="1"/>
</dbReference>
<dbReference type="CDD" id="cd00146">
    <property type="entry name" value="PKD"/>
    <property type="match status" value="2"/>
</dbReference>
<comment type="similarity">
    <text evidence="6 7">Belongs to the peptidase S8 family.</text>
</comment>
<keyword evidence="5 6" id="KW-0720">Serine protease</keyword>
<reference evidence="10" key="1">
    <citation type="journal article" date="2023" name="Mar. Drugs">
        <title>Gemmata algarum, a Novel Planctomycete Isolated from an Algal Mat, Displays Antimicrobial Activity.</title>
        <authorList>
            <person name="Kumar G."/>
            <person name="Kallscheuer N."/>
            <person name="Kashif M."/>
            <person name="Ahamad S."/>
            <person name="Jagadeeshwari U."/>
            <person name="Pannikurungottu S."/>
            <person name="Haufschild T."/>
            <person name="Kabuu M."/>
            <person name="Sasikala C."/>
            <person name="Jogler C."/>
            <person name="Ramana C."/>
        </authorList>
    </citation>
    <scope>NUCLEOTIDE SEQUENCE [LARGE SCALE GENOMIC DNA]</scope>
    <source>
        <strain evidence="10">JC673</strain>
    </source>
</reference>
<dbReference type="InterPro" id="IPR023828">
    <property type="entry name" value="Peptidase_S8_Ser-AS"/>
</dbReference>
<dbReference type="InterPro" id="IPR014755">
    <property type="entry name" value="Cu-Rt/internalin_Ig-like"/>
</dbReference>
<dbReference type="InterPro" id="IPR022409">
    <property type="entry name" value="PKD/Chitinase_dom"/>
</dbReference>
<dbReference type="Pfam" id="PF13205">
    <property type="entry name" value="Big_5"/>
    <property type="match status" value="1"/>
</dbReference>
<dbReference type="Pfam" id="PF13517">
    <property type="entry name" value="FG-GAP_3"/>
    <property type="match status" value="3"/>
</dbReference>
<dbReference type="EMBL" id="JAXBLV010000122">
    <property type="protein sequence ID" value="MDY3559679.1"/>
    <property type="molecule type" value="Genomic_DNA"/>
</dbReference>
<dbReference type="RefSeq" id="WP_320686396.1">
    <property type="nucleotide sequence ID" value="NZ_JAXBLV010000122.1"/>
</dbReference>
<dbReference type="Pfam" id="PF04151">
    <property type="entry name" value="PPC"/>
    <property type="match status" value="1"/>
</dbReference>
<dbReference type="InterPro" id="IPR036852">
    <property type="entry name" value="Peptidase_S8/S53_dom_sf"/>
</dbReference>
<sequence length="2723" mass="274610">MPSPRRILPTTLRMEALEDRVVPDGTPGTTFVPTAPDTITVEWQGQTKLAAPGRWIVQVNGMGGTIAEQTAAVESTVAALGLNVHVEQYLGLAGQFRLAGPAELDAQTLAAALSQVPGVQSVEPDFMGAAGQVIPNDAEFARLWGMNNTGTNPGVAPGTPDADADAPEAWDLTGPNRGSTQVITAVVDSGVDYTHPDLYLNIWLNQTEIPTSIRPTLLDTDADGLITFWDLNAPANAGKVADNNLNGRIDAGDILRPVAAGGWMDAIDGNAPGTANGYADDLIGWDFYNNENDPDDEVSGVWHGTHVAGTIAAIGNNGIGVTGVTWRNQIMVVRGLGPTNSGPFSALIGGLNYAVANGAKVSNHSWGGSTNAAALEAAVANARDNGHLMIVAAGNGGADGFGDDLDNPAAEKSYPAAYSYDNIISVANLTNTDARSTSSNYGLVNVDLGAPGTNVFSTMHSRFGPSYGYLSGTSMATPHVTGAAALMLSVNPTASYTQIRNAILQTVDPVSALRTNGPTPVATGGRLNVARAVQAVGFTVASTTPAAGAVVSAPPTEFVVDFTQPYAPASVQPSDLTVNGIAATGVALTDTDTLTFTFAASPVTAEGLQTIAIAAGAFDGATSGPVAAFSAAFRYDAVPLAVVSVSPVTGTIVAAPFTFVDVTFNEPVNPTSLQASDLTLSRGTVVGAEVLAGTGGRTMRFSLTGLTTSGPVTATLNAGAVEDASGNPGPAAPVTVQYDVNTLASVFPVPLTALSPLGSLAYTGSTTGAIATPAEVDPFTLSVDAGQTITIVVTPGSAASSLRPTIQLRNPAGQVVATVEAPAAGVPAVLQLGQAATTGTYTIAVGALAGADTYSLSVLLNAAVEAESVGGPSNGTRATAQALAPAFLALLPGSAAQRAAVRGQLVNAASGTNLITNGNFETGNFNGWTVTPFVGANGWRINNGTIDPASPAGPLAPIGGAFDALTDSSSGGTRVIAQSFVVPAGVQQATLSWSDRLQNFASQFQDPNQEFRVVITDAVGNVLQTVFSTNLGDPLLQTGPNNRSFDVTALLQSRAGQVLQLRFEQQDSLFYFNVTVDNVALTVGNPSAAPSDDFYALDLTAGQRTDLVLGLSGVSAAPSFAATRTDFAMPAGRYPIFVGYRDLNGDGKLDMVAAINDAGTDANGAIGVRLGNGDGTFGTLTQYATGTVFTRYLDFGDVNGDGKLDVVASSDRSSLVSLFLGNGNGTFQAVQNTQAPPSGLGLTVADVNGDGRADAVVPHYAGVAGGPGIVSVLLGQANGTLGAPVTYSAGTGGFGSFGTDVGDLNGDGRPDIVTANFASGTMSVLLQQPNGTFGPATNLSMAAGAWDIELADLNGDGRLDAVTGNQNANNVAVRLGNGDGTFGNPTFFSTGGSGPRTVAVGDVNNDGKLDVLVPNISSATVSILAGNGDGTFGAPLTFGTGSNPNAATLADVNGDGLLDISSADPASGSVSVRLNTTPTVRLELQDAAGNVVATATRGATNFDQGLQFTPTASGTYYARVYGTAPSATYTLVATRAAAFDAEPNDTPATAQNISGTGGALGAIAATGTVSTVAPGANANADGNFNNSFPFNIGGFGIPTMRYQQIYSASQFGTTGIIDALRFRQDAAYSGNFTATLNVKIVLSYAARTTTTASAVFADNIGAGAVTVLDGLVTISSTPSASNPRPFDIVIDVANLFSYDPSRGDLLVDISMRNSPAFFIPFDAVGDPTGTVTRIYQTDVNAPVGITPELNGLITRFDMLVSGDDWYALDLAAGERVRLTTTTPAGGPGEFVNPLNPRIELYDPAGNLVTAGTPLLDNRNEGITFTAPAAGRYRVRVTGENNTGGEYFLGVNRTPVAAGDLATTAEDTPVAIPVLANDSDDVGLDPATVAVVTGPANGTVSVSAVGVVTYTPNANFSGTDSFTYTVKDGGGEVSNVATVSINVTAVADAPTLVVGTAAAGNENTPIPLDISAALTDLDGSEALSITIAGVPTGGTLSAGTDNGNGTWTLTPTQLVGLTILLPDNLPGDATLTLTVTATATEQSNGSTAATTATAEITVRNVAPTATLEVPAGGVEGSPVSVTLTGATDVSPADAAAGFEYAFDFGSGYGAFGASNTASFTPTDNGTYTVRAKVRDKDGGVTEYTSTVVIDNAAPTANAGVDQTVNEGTPVTLTGSFTDAGAADTHTLSWSVSASNGQVIAGGTGAAFAFTPTDNGTYTVTVTVTDDDGGVGTDTVVVTVNNVAPTVDAGPDQVVNEGAPVTLTGGFIDPGTAGTHTRSWSVSASNGQVIAGGTGATFSFVPTDNGTYTVTFTVTDDDGGIGTDTAVVTVNNVAPVANAGADRTVNEGTPVTLTGLFTDAGAADTHTLSWSVSASNGQVIAGGTGAAFAFTPTDNGTYTVTFTVTDDDGGVGTDTVVVTVNNVAPAIAVVGNSAPTIGAAAEGQTVIVTAVFTDAGAADTHTATINWGDGTVTTGPVLEIAGFGAVAGGHSYSAGGVYTITVTLTDDDGGTTTATTRAYVSGVSLRDGVLTIVGTGDDDDVRLSQQGNSGLRVQADFLPGGPRNFSLAGVQRVVALLGAGNDRFDTSGNMTVPMVVDGGAGNDRLSGGRGRNILIGGTGADELTGGKDEDILIGGTTAFDGDSFALAQLLVEWADPTKSLAKRVANLTDGSGGSAANGGHFLTAATVTNDTSNDRLTGKQDTDWFFADLTRDRVDLEPGDLFGEQ</sequence>
<dbReference type="Gene3D" id="2.30.30.100">
    <property type="match status" value="2"/>
</dbReference>
<keyword evidence="3" id="KW-0732">Signal</keyword>
<dbReference type="InterPro" id="IPR032812">
    <property type="entry name" value="SbsA_Ig"/>
</dbReference>
<dbReference type="InterPro" id="IPR023827">
    <property type="entry name" value="Peptidase_S8_Asp-AS"/>
</dbReference>
<evidence type="ECO:0000313" key="10">
    <source>
        <dbReference type="Proteomes" id="UP001272242"/>
    </source>
</evidence>
<dbReference type="InterPro" id="IPR035986">
    <property type="entry name" value="PKD_dom_sf"/>
</dbReference>
<dbReference type="InterPro" id="IPR000209">
    <property type="entry name" value="Peptidase_S8/S53_dom"/>
</dbReference>
<dbReference type="Gene3D" id="2.60.40.1220">
    <property type="match status" value="1"/>
</dbReference>
<dbReference type="Gene3D" id="2.60.120.260">
    <property type="entry name" value="Galactose-binding domain-like"/>
    <property type="match status" value="1"/>
</dbReference>
<feature type="active site" description="Charge relay system" evidence="6">
    <location>
        <position position="303"/>
    </location>
</feature>
<dbReference type="InterPro" id="IPR011049">
    <property type="entry name" value="Serralysin-like_metalloprot_C"/>
</dbReference>
<proteinExistence type="inferred from homology"/>
<dbReference type="SUPFAM" id="SSF52743">
    <property type="entry name" value="Subtilisin-like"/>
    <property type="match status" value="1"/>
</dbReference>
<comment type="caution">
    <text evidence="9">The sequence shown here is derived from an EMBL/GenBank/DDBJ whole genome shotgun (WGS) entry which is preliminary data.</text>
</comment>
<dbReference type="Gene3D" id="2.60.40.2810">
    <property type="match status" value="1"/>
</dbReference>
<comment type="cofactor">
    <cofactor evidence="1">
        <name>Ca(2+)</name>
        <dbReference type="ChEBI" id="CHEBI:29108"/>
    </cofactor>
</comment>
<keyword evidence="10" id="KW-1185">Reference proteome</keyword>
<evidence type="ECO:0000256" key="6">
    <source>
        <dbReference type="PROSITE-ProRule" id="PRU01240"/>
    </source>
</evidence>
<dbReference type="PROSITE" id="PS00137">
    <property type="entry name" value="SUBTILASE_HIS"/>
    <property type="match status" value="1"/>
</dbReference>
<dbReference type="PANTHER" id="PTHR46580">
    <property type="entry name" value="SENSOR KINASE-RELATED"/>
    <property type="match status" value="1"/>
</dbReference>
<dbReference type="InterPro" id="IPR028994">
    <property type="entry name" value="Integrin_alpha_N"/>
</dbReference>
<evidence type="ECO:0000256" key="3">
    <source>
        <dbReference type="ARBA" id="ARBA00022729"/>
    </source>
</evidence>
<dbReference type="PROSITE" id="PS51892">
    <property type="entry name" value="SUBTILASE"/>
    <property type="match status" value="1"/>
</dbReference>
<dbReference type="PRINTS" id="PR00723">
    <property type="entry name" value="SUBTILISIN"/>
</dbReference>
<dbReference type="InterPro" id="IPR022398">
    <property type="entry name" value="Peptidase_S8_His-AS"/>
</dbReference>
<dbReference type="InterPro" id="IPR013783">
    <property type="entry name" value="Ig-like_fold"/>
</dbReference>
<dbReference type="Pfam" id="PF17963">
    <property type="entry name" value="Big_9"/>
    <property type="match status" value="1"/>
</dbReference>
<evidence type="ECO:0000256" key="2">
    <source>
        <dbReference type="ARBA" id="ARBA00022670"/>
    </source>
</evidence>